<dbReference type="SUPFAM" id="SSF161098">
    <property type="entry name" value="MetI-like"/>
    <property type="match status" value="1"/>
</dbReference>
<name>X1JQ92_9ZZZZ</name>
<comment type="subcellular location">
    <subcellularLocation>
        <location evidence="1">Cell membrane</location>
        <topology evidence="1">Multi-pass membrane protein</topology>
    </subcellularLocation>
</comment>
<dbReference type="InterPro" id="IPR000515">
    <property type="entry name" value="MetI-like"/>
</dbReference>
<keyword evidence="6 7" id="KW-0472">Membrane</keyword>
<feature type="domain" description="ABC transmembrane type-1" evidence="8">
    <location>
        <begin position="77"/>
        <end position="268"/>
    </location>
</feature>
<evidence type="ECO:0000256" key="4">
    <source>
        <dbReference type="ARBA" id="ARBA00022692"/>
    </source>
</evidence>
<feature type="transmembrane region" description="Helical" evidence="7">
    <location>
        <begin position="17"/>
        <end position="39"/>
    </location>
</feature>
<keyword evidence="2" id="KW-0813">Transport</keyword>
<evidence type="ECO:0000259" key="8">
    <source>
        <dbReference type="PROSITE" id="PS50928"/>
    </source>
</evidence>
<accession>X1JQ92</accession>
<dbReference type="EMBL" id="BARV01001441">
    <property type="protein sequence ID" value="GAH96237.1"/>
    <property type="molecule type" value="Genomic_DNA"/>
</dbReference>
<evidence type="ECO:0000256" key="3">
    <source>
        <dbReference type="ARBA" id="ARBA00022475"/>
    </source>
</evidence>
<protein>
    <recommendedName>
        <fullName evidence="8">ABC transmembrane type-1 domain-containing protein</fullName>
    </recommendedName>
</protein>
<keyword evidence="4 7" id="KW-0812">Transmembrane</keyword>
<sequence>MSDSVLSEERKNVLFKIVAYAVFIGFAILTIFPLVWLFYSSFKPKLEILRHGLALPKNPTLQNYVRAWELGHLGEYAINSLIYTFFSTGGVIILSMMTSFAFAKLRIKYKITPILYNLFLGGLLITLHAILIPLFLFETRIGLQDTYLGLILPYIAIGLPFAIYLGTEFIKGIPDAIIDSAKIDGASYLQVFLKIILPISKPIIVTLTILSVLGAWNEFLLAFILTSLKRSLPVGIYMFSGPLAIEYGLQFAALVIGLAPVLLFYALFSKQITRGLTVGAIKG</sequence>
<feature type="transmembrane region" description="Helical" evidence="7">
    <location>
        <begin position="203"/>
        <end position="227"/>
    </location>
</feature>
<dbReference type="GO" id="GO:0005886">
    <property type="term" value="C:plasma membrane"/>
    <property type="evidence" value="ECO:0007669"/>
    <property type="project" value="UniProtKB-SubCell"/>
</dbReference>
<dbReference type="CDD" id="cd06261">
    <property type="entry name" value="TM_PBP2"/>
    <property type="match status" value="1"/>
</dbReference>
<dbReference type="Pfam" id="PF00528">
    <property type="entry name" value="BPD_transp_1"/>
    <property type="match status" value="1"/>
</dbReference>
<evidence type="ECO:0000256" key="6">
    <source>
        <dbReference type="ARBA" id="ARBA00023136"/>
    </source>
</evidence>
<dbReference type="PANTHER" id="PTHR43744">
    <property type="entry name" value="ABC TRANSPORTER PERMEASE PROTEIN MG189-RELATED-RELATED"/>
    <property type="match status" value="1"/>
</dbReference>
<reference evidence="9" key="1">
    <citation type="journal article" date="2014" name="Front. Microbiol.">
        <title>High frequency of phylogenetically diverse reductive dehalogenase-homologous genes in deep subseafloor sedimentary metagenomes.</title>
        <authorList>
            <person name="Kawai M."/>
            <person name="Futagami T."/>
            <person name="Toyoda A."/>
            <person name="Takaki Y."/>
            <person name="Nishi S."/>
            <person name="Hori S."/>
            <person name="Arai W."/>
            <person name="Tsubouchi T."/>
            <person name="Morono Y."/>
            <person name="Uchiyama I."/>
            <person name="Ito T."/>
            <person name="Fujiyama A."/>
            <person name="Inagaki F."/>
            <person name="Takami H."/>
        </authorList>
    </citation>
    <scope>NUCLEOTIDE SEQUENCE</scope>
    <source>
        <strain evidence="9">Expedition CK06-06</strain>
    </source>
</reference>
<dbReference type="Gene3D" id="1.10.3720.10">
    <property type="entry name" value="MetI-like"/>
    <property type="match status" value="1"/>
</dbReference>
<feature type="transmembrane region" description="Helical" evidence="7">
    <location>
        <begin position="247"/>
        <end position="268"/>
    </location>
</feature>
<keyword evidence="3" id="KW-1003">Cell membrane</keyword>
<evidence type="ECO:0000256" key="1">
    <source>
        <dbReference type="ARBA" id="ARBA00004651"/>
    </source>
</evidence>
<dbReference type="PANTHER" id="PTHR43744:SF8">
    <property type="entry name" value="SN-GLYCEROL-3-PHOSPHATE TRANSPORT SYSTEM PERMEASE PROTEIN UGPE"/>
    <property type="match status" value="1"/>
</dbReference>
<evidence type="ECO:0000256" key="5">
    <source>
        <dbReference type="ARBA" id="ARBA00022989"/>
    </source>
</evidence>
<feature type="transmembrane region" description="Helical" evidence="7">
    <location>
        <begin position="81"/>
        <end position="102"/>
    </location>
</feature>
<feature type="transmembrane region" description="Helical" evidence="7">
    <location>
        <begin position="147"/>
        <end position="165"/>
    </location>
</feature>
<gene>
    <name evidence="9" type="ORF">S06H3_04182</name>
</gene>
<dbReference type="AlphaFoldDB" id="X1JQ92"/>
<comment type="caution">
    <text evidence="9">The sequence shown here is derived from an EMBL/GenBank/DDBJ whole genome shotgun (WGS) entry which is preliminary data.</text>
</comment>
<proteinExistence type="predicted"/>
<organism evidence="9">
    <name type="scientific">marine sediment metagenome</name>
    <dbReference type="NCBI Taxonomy" id="412755"/>
    <lineage>
        <taxon>unclassified sequences</taxon>
        <taxon>metagenomes</taxon>
        <taxon>ecological metagenomes</taxon>
    </lineage>
</organism>
<keyword evidence="5 7" id="KW-1133">Transmembrane helix</keyword>
<dbReference type="GO" id="GO:0055085">
    <property type="term" value="P:transmembrane transport"/>
    <property type="evidence" value="ECO:0007669"/>
    <property type="project" value="InterPro"/>
</dbReference>
<dbReference type="InterPro" id="IPR035906">
    <property type="entry name" value="MetI-like_sf"/>
</dbReference>
<dbReference type="PROSITE" id="PS50928">
    <property type="entry name" value="ABC_TM1"/>
    <property type="match status" value="1"/>
</dbReference>
<evidence type="ECO:0000313" key="9">
    <source>
        <dbReference type="EMBL" id="GAH96237.1"/>
    </source>
</evidence>
<evidence type="ECO:0000256" key="2">
    <source>
        <dbReference type="ARBA" id="ARBA00022448"/>
    </source>
</evidence>
<evidence type="ECO:0000256" key="7">
    <source>
        <dbReference type="SAM" id="Phobius"/>
    </source>
</evidence>
<feature type="transmembrane region" description="Helical" evidence="7">
    <location>
        <begin position="114"/>
        <end position="135"/>
    </location>
</feature>